<name>A0AAC9D3V5_9FLAO</name>
<accession>A0AAC9D3V5</accession>
<sequence>MPFLVLMLFLSIISCDSSNDDLVDAKNVEKLNKQKQILNKLEDLGIDPKDVTFTDDIVGEKIIVKSIEDLEKIFPKSINQENIELEEFTNKSSSKVANDNVAQYTHFASTITVPGQSMSIYYEFFFYRWALDYDSRNAINGVSAFTIGGNGVDYYIDNYDFYRNLLNYVMTINGNLRYPISIDGQNASITRPAKIVCNFNPNSNFSYIPHQHLLILGSK</sequence>
<evidence type="ECO:0000313" key="1">
    <source>
        <dbReference type="EMBL" id="AOC96012.1"/>
    </source>
</evidence>
<dbReference type="KEGG" id="fjg:BB050_02919"/>
<reference evidence="1 2" key="1">
    <citation type="submission" date="2016-08" db="EMBL/GenBank/DDBJ databases">
        <title>Complete genome sequence of Flavobacterium johnsoniae strain GSE09, a volatile-producing biocontrol agent isolated from cucumber (Cucumis sativus).</title>
        <authorList>
            <person name="Jeong J.-J."/>
            <person name="Oh J.Y."/>
            <person name="Jim Y.J."/>
            <person name="Sang M.K."/>
            <person name="Kim K.D."/>
        </authorList>
    </citation>
    <scope>NUCLEOTIDE SEQUENCE [LARGE SCALE GENOMIC DNA]</scope>
    <source>
        <strain evidence="1 2">GSE09</strain>
    </source>
</reference>
<organism evidence="1 2">
    <name type="scientific">Flavobacterium anhuiense</name>
    <dbReference type="NCBI Taxonomy" id="459526"/>
    <lineage>
        <taxon>Bacteria</taxon>
        <taxon>Pseudomonadati</taxon>
        <taxon>Bacteroidota</taxon>
        <taxon>Flavobacteriia</taxon>
        <taxon>Flavobacteriales</taxon>
        <taxon>Flavobacteriaceae</taxon>
        <taxon>Flavobacterium</taxon>
    </lineage>
</organism>
<protein>
    <submittedName>
        <fullName evidence="1">Uncharacterized protein</fullName>
    </submittedName>
</protein>
<dbReference type="EMBL" id="CP016907">
    <property type="protein sequence ID" value="AOC96012.1"/>
    <property type="molecule type" value="Genomic_DNA"/>
</dbReference>
<proteinExistence type="predicted"/>
<evidence type="ECO:0000313" key="2">
    <source>
        <dbReference type="Proteomes" id="UP000093276"/>
    </source>
</evidence>
<dbReference type="AlphaFoldDB" id="A0AAC9D3V5"/>
<gene>
    <name evidence="1" type="ORF">BB050_02919</name>
</gene>
<dbReference type="Proteomes" id="UP000093276">
    <property type="component" value="Chromosome"/>
</dbReference>